<proteinExistence type="predicted"/>
<dbReference type="EMBL" id="FWEV01000307">
    <property type="protein sequence ID" value="SLM32337.1"/>
    <property type="molecule type" value="Genomic_DNA"/>
</dbReference>
<dbReference type="RefSeq" id="WP_080801909.1">
    <property type="nucleotide sequence ID" value="NZ_LT828542.1"/>
</dbReference>
<dbReference type="InterPro" id="IPR010123">
    <property type="entry name" value="PHA_synth_III_E"/>
</dbReference>
<evidence type="ECO:0000313" key="5">
    <source>
        <dbReference type="EMBL" id="SLM32337.1"/>
    </source>
</evidence>
<evidence type="ECO:0000256" key="3">
    <source>
        <dbReference type="ARBA" id="ARBA00022752"/>
    </source>
</evidence>
<evidence type="ECO:0000313" key="6">
    <source>
        <dbReference type="Proteomes" id="UP000191931"/>
    </source>
</evidence>
<gene>
    <name evidence="5" type="primary">phaE</name>
    <name evidence="5" type="ORF">MTBBW1_630031</name>
</gene>
<accession>A0A1W1HIJ3</accession>
<dbReference type="UniPathway" id="UPA00917"/>
<feature type="compositionally biased region" description="Basic and acidic residues" evidence="4">
    <location>
        <begin position="87"/>
        <end position="101"/>
    </location>
</feature>
<reference evidence="5 6" key="1">
    <citation type="submission" date="2017-03" db="EMBL/GenBank/DDBJ databases">
        <authorList>
            <person name="Afonso C.L."/>
            <person name="Miller P.J."/>
            <person name="Scott M.A."/>
            <person name="Spackman E."/>
            <person name="Goraichik I."/>
            <person name="Dimitrov K.M."/>
            <person name="Suarez D.L."/>
            <person name="Swayne D.E."/>
        </authorList>
    </citation>
    <scope>NUCLEOTIDE SEQUENCE [LARGE SCALE GENOMIC DNA]</scope>
    <source>
        <strain evidence="5">PRJEB14757</strain>
    </source>
</reference>
<keyword evidence="3" id="KW-0583">PHB biosynthesis</keyword>
<evidence type="ECO:0000256" key="4">
    <source>
        <dbReference type="SAM" id="MobiDB-lite"/>
    </source>
</evidence>
<evidence type="ECO:0000256" key="1">
    <source>
        <dbReference type="ARBA" id="ARBA00004683"/>
    </source>
</evidence>
<evidence type="ECO:0000256" key="2">
    <source>
        <dbReference type="ARBA" id="ARBA00019066"/>
    </source>
</evidence>
<dbReference type="OrthoDB" id="9780807at2"/>
<comment type="pathway">
    <text evidence="1">Biopolymer metabolism; poly-(R)-3-hydroxybutanoate biosynthesis.</text>
</comment>
<dbReference type="Pfam" id="PF09712">
    <property type="entry name" value="PHA_synth_III_E"/>
    <property type="match status" value="1"/>
</dbReference>
<sequence>MVEKKDDPFGFESMMKTWTESINTLAGGMLNMPQTQFPFQSPFVTPFQDSGSVFQEGLSSFFSSPFQNTMQNPFQWPFGWNQAGTEGNKDASADTENRKNTTKDAMSAMVTAMKNWQTISGAMVSPASISALFKGIGTMPEMLTNFAQSTMNGLGEIHKKLMESASRMGESAEAYKFDNMDENVFHLWAELYEKEFRKFLHIPQLGLAREYQEKVNDMMDKFNQFQNHLAEFFRVLSLPFQRSAVVMQEEVHALSEKGELPEDPKFYYQMWIKILEGHFMTLFQTPEYIETLSKTLSSMSCFSSSREKVLEDMLKSLPVASRSELDDLAREFSQLKRDIRALKKKKP</sequence>
<dbReference type="AlphaFoldDB" id="A0A1W1HIJ3"/>
<dbReference type="STRING" id="1246637.MTBBW1_630031"/>
<keyword evidence="6" id="KW-1185">Reference proteome</keyword>
<dbReference type="Proteomes" id="UP000191931">
    <property type="component" value="Unassembled WGS sequence"/>
</dbReference>
<dbReference type="GO" id="GO:0042619">
    <property type="term" value="P:poly-hydroxybutyrate biosynthetic process"/>
    <property type="evidence" value="ECO:0007669"/>
    <property type="project" value="UniProtKB-KW"/>
</dbReference>
<name>A0A1W1HIJ3_9BACT</name>
<protein>
    <recommendedName>
        <fullName evidence="2">Poly(3-hydroxyalkanoate) polymerase subunit PhaE</fullName>
    </recommendedName>
</protein>
<feature type="region of interest" description="Disordered" evidence="4">
    <location>
        <begin position="77"/>
        <end position="101"/>
    </location>
</feature>
<organism evidence="5 6">
    <name type="scientific">Desulfamplus magnetovallimortis</name>
    <dbReference type="NCBI Taxonomy" id="1246637"/>
    <lineage>
        <taxon>Bacteria</taxon>
        <taxon>Pseudomonadati</taxon>
        <taxon>Thermodesulfobacteriota</taxon>
        <taxon>Desulfobacteria</taxon>
        <taxon>Desulfobacterales</taxon>
        <taxon>Desulfobacteraceae</taxon>
        <taxon>Desulfamplus</taxon>
    </lineage>
</organism>